<sequence length="286" mass="29714">MMSSLPDTLRAPAMAPIDELRSLLRSALDRQACHDGANPVGAFIAIHPVLISFLREKAPGIESVIHLAQELRVLAGLWPGIGGTVDAETIRCLITDVRSDARGSRVTVATTVHALDGAVTMMAISTILLGGVDPASLQTNLSESPTATVVPRELADAVPLTGTARVSSTFSTHYALVSNDDNPIHVDPEAARAAGFDRAIAHGMSIVALALEIAADELTGGDMSRITAFGVRFSAPVLCDSDLVVEVTATQSPTIHALKARTATGLALKSAWIEISAAAGETEALA</sequence>
<evidence type="ECO:0000313" key="4">
    <source>
        <dbReference type="Proteomes" id="UP000239698"/>
    </source>
</evidence>
<dbReference type="SUPFAM" id="SSF54637">
    <property type="entry name" value="Thioesterase/thiol ester dehydrase-isomerase"/>
    <property type="match status" value="1"/>
</dbReference>
<dbReference type="PANTHER" id="PTHR43841:SF3">
    <property type="entry name" value="(3R)-HYDROXYACYL-ACP DEHYDRATASE SUBUNIT HADB"/>
    <property type="match status" value="1"/>
</dbReference>
<gene>
    <name evidence="3" type="ORF">C5C40_12545</name>
</gene>
<reference evidence="3 4" key="1">
    <citation type="submission" date="2018-02" db="EMBL/GenBank/DDBJ databases">
        <title>Bacteriophage NCPPB3778 and a type I-E CRISPR drive the evolution of the US Biological Select Agent, Rathayibacter toxicus.</title>
        <authorList>
            <person name="Davis E.W.II."/>
            <person name="Tabima J.F."/>
            <person name="Weisberg A.J."/>
            <person name="Lopes L.D."/>
            <person name="Wiseman M.S."/>
            <person name="Wiseman M.S."/>
            <person name="Pupko T."/>
            <person name="Belcher M.S."/>
            <person name="Sechler A.J."/>
            <person name="Tancos M.A."/>
            <person name="Schroeder B.K."/>
            <person name="Murray T.D."/>
            <person name="Luster D.G."/>
            <person name="Schneider W.L."/>
            <person name="Rogers E."/>
            <person name="Andreote F.D."/>
            <person name="Grunwald N.J."/>
            <person name="Putnam M.L."/>
            <person name="Chang J.H."/>
        </authorList>
    </citation>
    <scope>NUCLEOTIDE SEQUENCE [LARGE SCALE GENOMIC DNA]</scope>
    <source>
        <strain evidence="3 4">AY1D6</strain>
    </source>
</reference>
<comment type="similarity">
    <text evidence="1">Belongs to the enoyl-CoA hydratase/isomerase family.</text>
</comment>
<evidence type="ECO:0000259" key="2">
    <source>
        <dbReference type="Pfam" id="PF01575"/>
    </source>
</evidence>
<accession>A0ABX5A964</accession>
<dbReference type="PANTHER" id="PTHR43841">
    <property type="entry name" value="3-HYDROXYACYL-THIOESTER DEHYDRATASE HTDX-RELATED"/>
    <property type="match status" value="1"/>
</dbReference>
<dbReference type="CDD" id="cd03441">
    <property type="entry name" value="R_hydratase_like"/>
    <property type="match status" value="1"/>
</dbReference>
<dbReference type="Proteomes" id="UP000239698">
    <property type="component" value="Unassembled WGS sequence"/>
</dbReference>
<evidence type="ECO:0000313" key="3">
    <source>
        <dbReference type="EMBL" id="PPH74803.1"/>
    </source>
</evidence>
<dbReference type="InterPro" id="IPR002539">
    <property type="entry name" value="MaoC-like_dom"/>
</dbReference>
<comment type="caution">
    <text evidence="3">The sequence shown here is derived from an EMBL/GenBank/DDBJ whole genome shotgun (WGS) entry which is preliminary data.</text>
</comment>
<protein>
    <recommendedName>
        <fullName evidence="2">MaoC-like domain-containing protein</fullName>
    </recommendedName>
</protein>
<evidence type="ECO:0000256" key="1">
    <source>
        <dbReference type="ARBA" id="ARBA00005254"/>
    </source>
</evidence>
<dbReference type="InterPro" id="IPR029069">
    <property type="entry name" value="HotDog_dom_sf"/>
</dbReference>
<keyword evidence="4" id="KW-1185">Reference proteome</keyword>
<feature type="domain" description="MaoC-like" evidence="2">
    <location>
        <begin position="166"/>
        <end position="254"/>
    </location>
</feature>
<dbReference type="EMBL" id="PSVT01000032">
    <property type="protein sequence ID" value="PPH74803.1"/>
    <property type="molecule type" value="Genomic_DNA"/>
</dbReference>
<dbReference type="Gene3D" id="3.10.129.10">
    <property type="entry name" value="Hotdog Thioesterase"/>
    <property type="match status" value="1"/>
</dbReference>
<proteinExistence type="inferred from homology"/>
<name>A0ABX5A964_RATRA</name>
<organism evidence="3 4">
    <name type="scientific">Rathayibacter rathayi</name>
    <name type="common">Corynebacterium rathayi</name>
    <dbReference type="NCBI Taxonomy" id="33887"/>
    <lineage>
        <taxon>Bacteria</taxon>
        <taxon>Bacillati</taxon>
        <taxon>Actinomycetota</taxon>
        <taxon>Actinomycetes</taxon>
        <taxon>Micrococcales</taxon>
        <taxon>Microbacteriaceae</taxon>
        <taxon>Rathayibacter</taxon>
    </lineage>
</organism>
<dbReference type="Pfam" id="PF01575">
    <property type="entry name" value="MaoC_dehydratas"/>
    <property type="match status" value="1"/>
</dbReference>